<dbReference type="EMBL" id="JADBGQ010000007">
    <property type="protein sequence ID" value="KAG5388563.1"/>
    <property type="molecule type" value="Genomic_DNA"/>
</dbReference>
<keyword evidence="3" id="KW-1185">Reference proteome</keyword>
<name>A0ABQ7LPR1_BRACM</name>
<evidence type="ECO:0000313" key="2">
    <source>
        <dbReference type="EMBL" id="KAG5388563.1"/>
    </source>
</evidence>
<protein>
    <submittedName>
        <fullName evidence="2">Uncharacterized protein</fullName>
    </submittedName>
</protein>
<evidence type="ECO:0000313" key="3">
    <source>
        <dbReference type="Proteomes" id="UP000823674"/>
    </source>
</evidence>
<organism evidence="2 3">
    <name type="scientific">Brassica rapa subsp. trilocularis</name>
    <dbReference type="NCBI Taxonomy" id="1813537"/>
    <lineage>
        <taxon>Eukaryota</taxon>
        <taxon>Viridiplantae</taxon>
        <taxon>Streptophyta</taxon>
        <taxon>Embryophyta</taxon>
        <taxon>Tracheophyta</taxon>
        <taxon>Spermatophyta</taxon>
        <taxon>Magnoliopsida</taxon>
        <taxon>eudicotyledons</taxon>
        <taxon>Gunneridae</taxon>
        <taxon>Pentapetalae</taxon>
        <taxon>rosids</taxon>
        <taxon>malvids</taxon>
        <taxon>Brassicales</taxon>
        <taxon>Brassicaceae</taxon>
        <taxon>Brassiceae</taxon>
        <taxon>Brassica</taxon>
    </lineage>
</organism>
<feature type="region of interest" description="Disordered" evidence="1">
    <location>
        <begin position="1"/>
        <end position="21"/>
    </location>
</feature>
<comment type="caution">
    <text evidence="2">The sequence shown here is derived from an EMBL/GenBank/DDBJ whole genome shotgun (WGS) entry which is preliminary data.</text>
</comment>
<gene>
    <name evidence="2" type="primary">A08g503770.1_BraROA</name>
    <name evidence="2" type="ORF">IGI04_030104</name>
</gene>
<reference evidence="2 3" key="1">
    <citation type="submission" date="2021-03" db="EMBL/GenBank/DDBJ databases">
        <authorList>
            <person name="King G.J."/>
            <person name="Bancroft I."/>
            <person name="Baten A."/>
            <person name="Bloomfield J."/>
            <person name="Borpatragohain P."/>
            <person name="He Z."/>
            <person name="Irish N."/>
            <person name="Irwin J."/>
            <person name="Liu K."/>
            <person name="Mauleon R.P."/>
            <person name="Moore J."/>
            <person name="Morris R."/>
            <person name="Ostergaard L."/>
            <person name="Wang B."/>
            <person name="Wells R."/>
        </authorList>
    </citation>
    <scope>NUCLEOTIDE SEQUENCE [LARGE SCALE GENOMIC DNA]</scope>
    <source>
        <strain evidence="2">R-o-18</strain>
        <tissue evidence="2">Leaf</tissue>
    </source>
</reference>
<dbReference type="Proteomes" id="UP000823674">
    <property type="component" value="Chromosome A08"/>
</dbReference>
<proteinExistence type="predicted"/>
<sequence>MRCGHYNRYPNPTRSKRFGSGLGSDKYTIGYHLHQFRITEPDRNKDVKDTRKSLLVCLLRFVWVCLLEPGD</sequence>
<evidence type="ECO:0000256" key="1">
    <source>
        <dbReference type="SAM" id="MobiDB-lite"/>
    </source>
</evidence>
<accession>A0ABQ7LPR1</accession>